<evidence type="ECO:0000313" key="7">
    <source>
        <dbReference type="Proteomes" id="UP000324194"/>
    </source>
</evidence>
<organism evidence="6 7">
    <name type="scientific">Aquicella siphonis</name>
    <dbReference type="NCBI Taxonomy" id="254247"/>
    <lineage>
        <taxon>Bacteria</taxon>
        <taxon>Pseudomonadati</taxon>
        <taxon>Pseudomonadota</taxon>
        <taxon>Gammaproteobacteria</taxon>
        <taxon>Legionellales</taxon>
        <taxon>Coxiellaceae</taxon>
        <taxon>Aquicella</taxon>
    </lineage>
</organism>
<dbReference type="PANTHER" id="PTHR38099:SF1">
    <property type="entry name" value="LARGE RIBOSOMAL RNA SUBUNIT ACCUMULATION PROTEIN YCED"/>
    <property type="match status" value="1"/>
</dbReference>
<comment type="similarity">
    <text evidence="2">Belongs to the DUF177 domain family.</text>
</comment>
<dbReference type="InterPro" id="IPR039255">
    <property type="entry name" value="YceD_bac"/>
</dbReference>
<evidence type="ECO:0000256" key="4">
    <source>
        <dbReference type="ARBA" id="ARBA00022517"/>
    </source>
</evidence>
<dbReference type="OrthoDB" id="9786771at2"/>
<dbReference type="PANTHER" id="PTHR38099">
    <property type="entry name" value="LARGE RIBOSOMAL RNA SUBUNIT ACCUMULATION PROTEIN YCED"/>
    <property type="match status" value="1"/>
</dbReference>
<dbReference type="AlphaFoldDB" id="A0A5E4PGD7"/>
<comment type="function">
    <text evidence="1">Plays a role in synthesis, processing and/or stability of 23S rRNA.</text>
</comment>
<reference evidence="6 7" key="1">
    <citation type="submission" date="2019-08" db="EMBL/GenBank/DDBJ databases">
        <authorList>
            <person name="Guy L."/>
        </authorList>
    </citation>
    <scope>NUCLEOTIDE SEQUENCE [LARGE SCALE GENOMIC DNA]</scope>
    <source>
        <strain evidence="6 7">SGT-108</strain>
    </source>
</reference>
<evidence type="ECO:0000256" key="1">
    <source>
        <dbReference type="ARBA" id="ARBA00002868"/>
    </source>
</evidence>
<dbReference type="KEGG" id="asip:AQUSIP_12250"/>
<evidence type="ECO:0000256" key="2">
    <source>
        <dbReference type="ARBA" id="ARBA00010740"/>
    </source>
</evidence>
<protein>
    <recommendedName>
        <fullName evidence="3">Large ribosomal RNA subunit accumulation protein YceD</fullName>
    </recommendedName>
    <alternativeName>
        <fullName evidence="5">23S rRNA accumulation protein YceD</fullName>
    </alternativeName>
</protein>
<evidence type="ECO:0000256" key="5">
    <source>
        <dbReference type="ARBA" id="ARBA00031841"/>
    </source>
</evidence>
<evidence type="ECO:0000256" key="3">
    <source>
        <dbReference type="ARBA" id="ARBA00015716"/>
    </source>
</evidence>
<dbReference type="RefSeq" id="WP_148339190.1">
    <property type="nucleotide sequence ID" value="NZ_LR699119.1"/>
</dbReference>
<gene>
    <name evidence="6" type="ORF">AQUSIP_12250</name>
</gene>
<dbReference type="Pfam" id="PF02620">
    <property type="entry name" value="YceD"/>
    <property type="match status" value="1"/>
</dbReference>
<dbReference type="Proteomes" id="UP000324194">
    <property type="component" value="Chromosome 1"/>
</dbReference>
<accession>A0A5E4PGD7</accession>
<dbReference type="GO" id="GO:0042254">
    <property type="term" value="P:ribosome biogenesis"/>
    <property type="evidence" value="ECO:0007669"/>
    <property type="project" value="UniProtKB-KW"/>
</dbReference>
<dbReference type="InterPro" id="IPR003772">
    <property type="entry name" value="YceD"/>
</dbReference>
<dbReference type="EMBL" id="LR699119">
    <property type="protein sequence ID" value="VVC75924.1"/>
    <property type="molecule type" value="Genomic_DNA"/>
</dbReference>
<evidence type="ECO:0000313" key="6">
    <source>
        <dbReference type="EMBL" id="VVC75924.1"/>
    </source>
</evidence>
<keyword evidence="4" id="KW-0690">Ribosome biogenesis</keyword>
<proteinExistence type="inferred from homology"/>
<dbReference type="GO" id="GO:0005829">
    <property type="term" value="C:cytosol"/>
    <property type="evidence" value="ECO:0007669"/>
    <property type="project" value="TreeGrafter"/>
</dbReference>
<sequence>MSEKIIPEHIDPFRYAEQSLGLDGTLKIADMQRLSANVLRNDDTVKVHLQFGVDEQRITYLTGHLETTLTLQCQRCMEPFIYEIMSDFVLGIVNTLDEANALPERYEPALASEGNLALRELIEDEIILNLPIIPRHEPEDCKVKLPLADSGWEQGKGENPFHVLKSLKHKRG</sequence>
<name>A0A5E4PGD7_9COXI</name>
<keyword evidence="7" id="KW-1185">Reference proteome</keyword>